<organism evidence="8 9">
    <name type="scientific">Anisodus tanguticus</name>
    <dbReference type="NCBI Taxonomy" id="243964"/>
    <lineage>
        <taxon>Eukaryota</taxon>
        <taxon>Viridiplantae</taxon>
        <taxon>Streptophyta</taxon>
        <taxon>Embryophyta</taxon>
        <taxon>Tracheophyta</taxon>
        <taxon>Spermatophyta</taxon>
        <taxon>Magnoliopsida</taxon>
        <taxon>eudicotyledons</taxon>
        <taxon>Gunneridae</taxon>
        <taxon>Pentapetalae</taxon>
        <taxon>asterids</taxon>
        <taxon>lamiids</taxon>
        <taxon>Solanales</taxon>
        <taxon>Solanaceae</taxon>
        <taxon>Solanoideae</taxon>
        <taxon>Hyoscyameae</taxon>
        <taxon>Anisodus</taxon>
    </lineage>
</organism>
<sequence>MSRSRDDVVAAIFKAVPPSHCIPLHERPVDPVPIVKDIPPIDLEKAKGEERPVVQQLLKACEEYGFFQVINHGVREDLMEEAMEVYKEFFSLSVEEKAHYAKEAANNTARGAATLYSSNAKNYDSEEHRYWRDVIGSYSDEVRKLSKVILGLVSEGLGLEAGYFDKELGQRMLVNHYPACPNPSLTLRVGGHCDPNLITIIQQEVYGLQILKDEKWMGNGKHKQQTLTNYNTTARPVVISNRKLASVAHRVVTNTIQARTSIGTFICPEDVVEPANHLLVRTIPRYSNPSNGALSSFHITSARNQFTAQSPAENSDEYALFDKVTYQKHLNDATLAKCVMLSSMTMELQRQHENMGLNEML</sequence>
<evidence type="ECO:0000256" key="3">
    <source>
        <dbReference type="ARBA" id="ARBA00022896"/>
    </source>
</evidence>
<evidence type="ECO:0000256" key="2">
    <source>
        <dbReference type="ARBA" id="ARBA00022723"/>
    </source>
</evidence>
<keyword evidence="3" id="KW-0847">Vitamin C</keyword>
<dbReference type="GO" id="GO:0031418">
    <property type="term" value="F:L-ascorbic acid binding"/>
    <property type="evidence" value="ECO:0007669"/>
    <property type="project" value="UniProtKB-KW"/>
</dbReference>
<dbReference type="PANTHER" id="PTHR10209">
    <property type="entry name" value="OXIDOREDUCTASE, 2OG-FE II OXYGENASE FAMILY PROTEIN"/>
    <property type="match status" value="1"/>
</dbReference>
<proteinExistence type="inferred from homology"/>
<evidence type="ECO:0000256" key="6">
    <source>
        <dbReference type="RuleBase" id="RU003682"/>
    </source>
</evidence>
<keyword evidence="2 6" id="KW-0479">Metal-binding</keyword>
<dbReference type="AlphaFoldDB" id="A0AAE1UZA8"/>
<comment type="caution">
    <text evidence="8">The sequence shown here is derived from an EMBL/GenBank/DDBJ whole genome shotgun (WGS) entry which is preliminary data.</text>
</comment>
<keyword evidence="5 6" id="KW-0408">Iron</keyword>
<dbReference type="GO" id="GO:0009805">
    <property type="term" value="P:coumarin biosynthetic process"/>
    <property type="evidence" value="ECO:0007669"/>
    <property type="project" value="UniProtKB-ARBA"/>
</dbReference>
<dbReference type="Gene3D" id="2.60.120.330">
    <property type="entry name" value="B-lactam Antibiotic, Isopenicillin N Synthase, Chain"/>
    <property type="match status" value="1"/>
</dbReference>
<dbReference type="Proteomes" id="UP001291623">
    <property type="component" value="Unassembled WGS sequence"/>
</dbReference>
<dbReference type="PANTHER" id="PTHR10209:SF726">
    <property type="entry name" value="OS07G0169600 PROTEIN"/>
    <property type="match status" value="1"/>
</dbReference>
<dbReference type="InterPro" id="IPR044861">
    <property type="entry name" value="IPNS-like_FE2OG_OXY"/>
</dbReference>
<name>A0AAE1UZA8_9SOLA</name>
<evidence type="ECO:0000313" key="9">
    <source>
        <dbReference type="Proteomes" id="UP001291623"/>
    </source>
</evidence>
<evidence type="ECO:0000256" key="4">
    <source>
        <dbReference type="ARBA" id="ARBA00023002"/>
    </source>
</evidence>
<dbReference type="InterPro" id="IPR005123">
    <property type="entry name" value="Oxoglu/Fe-dep_dioxygenase_dom"/>
</dbReference>
<dbReference type="GO" id="GO:0046872">
    <property type="term" value="F:metal ion binding"/>
    <property type="evidence" value="ECO:0007669"/>
    <property type="project" value="UniProtKB-KW"/>
</dbReference>
<reference evidence="8" key="1">
    <citation type="submission" date="2023-12" db="EMBL/GenBank/DDBJ databases">
        <title>Genome assembly of Anisodus tanguticus.</title>
        <authorList>
            <person name="Wang Y.-J."/>
        </authorList>
    </citation>
    <scope>NUCLEOTIDE SEQUENCE</scope>
    <source>
        <strain evidence="8">KB-2021</strain>
        <tissue evidence="8">Leaf</tissue>
    </source>
</reference>
<dbReference type="InterPro" id="IPR027443">
    <property type="entry name" value="IPNS-like_sf"/>
</dbReference>
<evidence type="ECO:0000256" key="5">
    <source>
        <dbReference type="ARBA" id="ARBA00023004"/>
    </source>
</evidence>
<gene>
    <name evidence="8" type="ORF">RND71_038246</name>
</gene>
<dbReference type="Pfam" id="PF03171">
    <property type="entry name" value="2OG-FeII_Oxy"/>
    <property type="match status" value="1"/>
</dbReference>
<dbReference type="Pfam" id="PF14226">
    <property type="entry name" value="DIOX_N"/>
    <property type="match status" value="1"/>
</dbReference>
<dbReference type="PROSITE" id="PS51471">
    <property type="entry name" value="FE2OG_OXY"/>
    <property type="match status" value="1"/>
</dbReference>
<dbReference type="SUPFAM" id="SSF51197">
    <property type="entry name" value="Clavaminate synthase-like"/>
    <property type="match status" value="1"/>
</dbReference>
<evidence type="ECO:0000256" key="1">
    <source>
        <dbReference type="ARBA" id="ARBA00008056"/>
    </source>
</evidence>
<comment type="similarity">
    <text evidence="1 6">Belongs to the iron/ascorbate-dependent oxidoreductase family.</text>
</comment>
<dbReference type="InterPro" id="IPR026992">
    <property type="entry name" value="DIOX_N"/>
</dbReference>
<feature type="domain" description="Fe2OG dioxygenase" evidence="7">
    <location>
        <begin position="168"/>
        <end position="268"/>
    </location>
</feature>
<evidence type="ECO:0000259" key="7">
    <source>
        <dbReference type="PROSITE" id="PS51471"/>
    </source>
</evidence>
<dbReference type="GO" id="GO:0016706">
    <property type="term" value="F:2-oxoglutarate-dependent dioxygenase activity"/>
    <property type="evidence" value="ECO:0007669"/>
    <property type="project" value="UniProtKB-ARBA"/>
</dbReference>
<protein>
    <recommendedName>
        <fullName evidence="7">Fe2OG dioxygenase domain-containing protein</fullName>
    </recommendedName>
</protein>
<dbReference type="EMBL" id="JAVYJV010000021">
    <property type="protein sequence ID" value="KAK4342430.1"/>
    <property type="molecule type" value="Genomic_DNA"/>
</dbReference>
<evidence type="ECO:0000313" key="8">
    <source>
        <dbReference type="EMBL" id="KAK4342430.1"/>
    </source>
</evidence>
<keyword evidence="4 6" id="KW-0560">Oxidoreductase</keyword>
<keyword evidence="9" id="KW-1185">Reference proteome</keyword>
<accession>A0AAE1UZA8</accession>
<dbReference type="GO" id="GO:0002238">
    <property type="term" value="P:response to molecule of fungal origin"/>
    <property type="evidence" value="ECO:0007669"/>
    <property type="project" value="UniProtKB-ARBA"/>
</dbReference>